<evidence type="ECO:0000313" key="1">
    <source>
        <dbReference type="EMBL" id="EMS69517.1"/>
    </source>
</evidence>
<dbReference type="STRING" id="1195236.CTER_4536"/>
<keyword evidence="2" id="KW-1185">Reference proteome</keyword>
<dbReference type="EMBL" id="AORV01000065">
    <property type="protein sequence ID" value="EMS69517.1"/>
    <property type="molecule type" value="Genomic_DNA"/>
</dbReference>
<proteinExistence type="predicted"/>
<comment type="caution">
    <text evidence="1">The sequence shown here is derived from an EMBL/GenBank/DDBJ whole genome shotgun (WGS) entry which is preliminary data.</text>
</comment>
<evidence type="ECO:0000313" key="2">
    <source>
        <dbReference type="Proteomes" id="UP000014155"/>
    </source>
</evidence>
<sequence>MINMTAILEGILNIKIFLTKIFFIQSVKLICTHRIFYILKFNKNMEINHKKAHILRYGFSMETRDSFGILPNKNIARIIKLT</sequence>
<dbReference type="AlphaFoldDB" id="S0FFS2"/>
<protein>
    <submittedName>
        <fullName evidence="1">Uncharacterized protein</fullName>
    </submittedName>
</protein>
<name>S0FFS2_RUMCE</name>
<organism evidence="1 2">
    <name type="scientific">Ruminiclostridium cellobioparum subsp. termitidis CT1112</name>
    <dbReference type="NCBI Taxonomy" id="1195236"/>
    <lineage>
        <taxon>Bacteria</taxon>
        <taxon>Bacillati</taxon>
        <taxon>Bacillota</taxon>
        <taxon>Clostridia</taxon>
        <taxon>Eubacteriales</taxon>
        <taxon>Oscillospiraceae</taxon>
        <taxon>Ruminiclostridium</taxon>
    </lineage>
</organism>
<reference evidence="1 2" key="1">
    <citation type="journal article" date="2013" name="Genome Announc.">
        <title>Draft Genome Sequence of the Cellulolytic, Mesophilic, Anaerobic Bacterium Clostridium termitidis Strain CT1112 (DSM 5398).</title>
        <authorList>
            <person name="Lal S."/>
            <person name="Ramachandran U."/>
            <person name="Zhang X."/>
            <person name="Munir R."/>
            <person name="Sparling R."/>
            <person name="Levin D.B."/>
        </authorList>
    </citation>
    <scope>NUCLEOTIDE SEQUENCE [LARGE SCALE GENOMIC DNA]</scope>
    <source>
        <strain evidence="1 2">CT1112</strain>
    </source>
</reference>
<gene>
    <name evidence="1" type="ORF">CTER_4536</name>
</gene>
<dbReference type="Proteomes" id="UP000014155">
    <property type="component" value="Unassembled WGS sequence"/>
</dbReference>
<accession>S0FFS2</accession>
<dbReference type="PATRIC" id="fig|1195236.3.peg.4719"/>